<keyword evidence="1" id="KW-0614">Plasmid</keyword>
<sequence length="234" mass="24246">MTIYGYNPFTNNLDKSGSGGGGTGNVIGPNSSVQDDIAIYADNTGKVIKDSGTKITDLLAVANNLSDVADPSNAFDNISPLTSKGDLLVRTASNNVRLPAGPDNQVLTTDSSTPEGVKWAPQAFVFPFIEVTSTAQAMAINNGYILNNIALVTATLPSVSVVGDLVWIIGKGSGGWQIAQNAGQTIHFGNQDTTTGAGGRLDSTNQYDSIQLLCTAANTDWTCTGISQGNISVT</sequence>
<evidence type="ECO:0000313" key="1">
    <source>
        <dbReference type="EMBL" id="CDR35305.1"/>
    </source>
</evidence>
<proteinExistence type="predicted"/>
<gene>
    <name evidence="1" type="ORF">CSEC_p0034</name>
</gene>
<reference evidence="1" key="1">
    <citation type="submission" date="2013-12" db="EMBL/GenBank/DDBJ databases">
        <authorList>
            <person name="Li W."/>
            <person name="Chetelat R.T."/>
        </authorList>
    </citation>
    <scope>NUCLEOTIDE SEQUENCE</scope>
    <source>
        <strain evidence="1">CRIB-18</strain>
        <plasmid evidence="1">1</plasmid>
    </source>
</reference>
<accession>A0A090E4A7</accession>
<reference evidence="1" key="2">
    <citation type="submission" date="2014-09" db="EMBL/GenBank/DDBJ databases">
        <title>Criblamydia sequanensis harbors a mega-plasmid encoding arsenite resistance.</title>
        <authorList>
            <person name="Bertelli C."/>
            <person name="Goesmann A."/>
            <person name="Greub G."/>
        </authorList>
    </citation>
    <scope>NUCLEOTIDE SEQUENCE [LARGE SCALE GENOMIC DNA]</scope>
    <source>
        <strain evidence="1">CRIB-18</strain>
        <plasmid evidence="1">1</plasmid>
    </source>
</reference>
<organism evidence="1">
    <name type="scientific">Candidatus Criblamydia sequanensis CRIB-18</name>
    <dbReference type="NCBI Taxonomy" id="1437425"/>
    <lineage>
        <taxon>Bacteria</taxon>
        <taxon>Pseudomonadati</taxon>
        <taxon>Chlamydiota</taxon>
        <taxon>Chlamydiia</taxon>
        <taxon>Parachlamydiales</taxon>
        <taxon>Candidatus Criblamydiaceae</taxon>
        <taxon>Candidatus Criblamydia</taxon>
    </lineage>
</organism>
<dbReference type="RefSeq" id="WP_176454826.1">
    <property type="nucleotide sequence ID" value="NZ_LK031773.1"/>
</dbReference>
<name>A0A090E4A7_9BACT</name>
<dbReference type="AlphaFoldDB" id="A0A090E4A7"/>
<protein>
    <submittedName>
        <fullName evidence="1">Uncharacterized protein</fullName>
    </submittedName>
</protein>
<dbReference type="EMBL" id="LK031773">
    <property type="protein sequence ID" value="CDR35305.1"/>
    <property type="molecule type" value="Genomic_DNA"/>
</dbReference>
<geneLocation type="plasmid" evidence="1">
    <name>1</name>
</geneLocation>